<dbReference type="InterPro" id="IPR003423">
    <property type="entry name" value="OMP_efflux"/>
</dbReference>
<protein>
    <submittedName>
        <fullName evidence="3">Antibiotic efflux pump outer membrane protein ArpC</fullName>
    </submittedName>
</protein>
<evidence type="ECO:0000256" key="1">
    <source>
        <dbReference type="ARBA" id="ARBA00007613"/>
    </source>
</evidence>
<dbReference type="EMBL" id="FUFT01000002">
    <property type="protein sequence ID" value="SJL83170.1"/>
    <property type="molecule type" value="Genomic_DNA"/>
</dbReference>
<keyword evidence="2" id="KW-1134">Transmembrane beta strand</keyword>
<dbReference type="PROSITE" id="PS51257">
    <property type="entry name" value="PROKAR_LIPOPROTEIN"/>
    <property type="match status" value="1"/>
</dbReference>
<accession>A0A1R4B2M0</accession>
<comment type="subcellular location">
    <subcellularLocation>
        <location evidence="2">Cell outer membrane</location>
        <topology evidence="2">Lipid-anchor</topology>
    </subcellularLocation>
</comment>
<name>A0A1R4B2M0_9VIBR</name>
<gene>
    <name evidence="3" type="primary">arpC</name>
    <name evidence="3" type="ORF">VPAL9027_01119</name>
</gene>
<evidence type="ECO:0000256" key="2">
    <source>
        <dbReference type="RuleBase" id="RU362097"/>
    </source>
</evidence>
<keyword evidence="4" id="KW-1185">Reference proteome</keyword>
<dbReference type="Gene3D" id="1.20.1600.10">
    <property type="entry name" value="Outer membrane efflux proteins (OEP)"/>
    <property type="match status" value="1"/>
</dbReference>
<comment type="similarity">
    <text evidence="1 2">Belongs to the outer membrane factor (OMF) (TC 1.B.17) family.</text>
</comment>
<dbReference type="AlphaFoldDB" id="A0A1R4B2M0"/>
<keyword evidence="2" id="KW-0564">Palmitate</keyword>
<keyword evidence="2" id="KW-0472">Membrane</keyword>
<dbReference type="STRING" id="1918946.VPAL9027_01119"/>
<dbReference type="Proteomes" id="UP000189475">
    <property type="component" value="Unassembled WGS sequence"/>
</dbReference>
<keyword evidence="2" id="KW-0812">Transmembrane</keyword>
<reference evidence="3 4" key="1">
    <citation type="submission" date="2017-02" db="EMBL/GenBank/DDBJ databases">
        <authorList>
            <person name="Peterson S.W."/>
        </authorList>
    </citation>
    <scope>NUCLEOTIDE SEQUENCE [LARGE SCALE GENOMIC DNA]</scope>
    <source>
        <strain evidence="3 4">CECT 9027</strain>
    </source>
</reference>
<dbReference type="GO" id="GO:0009279">
    <property type="term" value="C:cell outer membrane"/>
    <property type="evidence" value="ECO:0007669"/>
    <property type="project" value="UniProtKB-SubCell"/>
</dbReference>
<dbReference type="SUPFAM" id="SSF56954">
    <property type="entry name" value="Outer membrane efflux proteins (OEP)"/>
    <property type="match status" value="1"/>
</dbReference>
<organism evidence="3 4">
    <name type="scientific">Vibrio palustris</name>
    <dbReference type="NCBI Taxonomy" id="1918946"/>
    <lineage>
        <taxon>Bacteria</taxon>
        <taxon>Pseudomonadati</taxon>
        <taxon>Pseudomonadota</taxon>
        <taxon>Gammaproteobacteria</taxon>
        <taxon>Vibrionales</taxon>
        <taxon>Vibrionaceae</taxon>
        <taxon>Vibrio</taxon>
    </lineage>
</organism>
<evidence type="ECO:0000313" key="3">
    <source>
        <dbReference type="EMBL" id="SJL83170.1"/>
    </source>
</evidence>
<dbReference type="PANTHER" id="PTHR30203">
    <property type="entry name" value="OUTER MEMBRANE CATION EFFLUX PROTEIN"/>
    <property type="match status" value="1"/>
</dbReference>
<keyword evidence="2" id="KW-0449">Lipoprotein</keyword>
<proteinExistence type="inferred from homology"/>
<dbReference type="NCBIfam" id="TIGR01845">
    <property type="entry name" value="outer_NodT"/>
    <property type="match status" value="1"/>
</dbReference>
<evidence type="ECO:0000313" key="4">
    <source>
        <dbReference type="Proteomes" id="UP000189475"/>
    </source>
</evidence>
<dbReference type="Pfam" id="PF02321">
    <property type="entry name" value="OEP"/>
    <property type="match status" value="2"/>
</dbReference>
<dbReference type="PANTHER" id="PTHR30203:SF32">
    <property type="entry name" value="CATION EFFLUX SYSTEM PROTEIN CUSC"/>
    <property type="match status" value="1"/>
</dbReference>
<dbReference type="Gene3D" id="2.20.200.10">
    <property type="entry name" value="Outer membrane efflux proteins (OEP)"/>
    <property type="match status" value="1"/>
</dbReference>
<dbReference type="GO" id="GO:0015562">
    <property type="term" value="F:efflux transmembrane transporter activity"/>
    <property type="evidence" value="ECO:0007669"/>
    <property type="project" value="InterPro"/>
</dbReference>
<sequence length="472" mass="51945">MIKPIIHMTTVAMCVSFMVGCVNRSEFKAPQTDVPAQWQHNKAIDSKRAITSQWWTQLHDPKLNQLIKRTLNTNNDLILAALTLKKARLNAGIDERALYPDVNSTTSAQRSKALDNGNSSTASYSTNLSLNYEIDLWSKLSRQSDASSWAAMASQEDLEATAQSLVSTTAQLYWQVNYLHQRLELSKENIASAKSTLKLANSQYSHGAVSRLNVLEAKRNLAGLEATHSSFVQQFLEARNALAVLFNQAPKAMSLPLKPLPTGELPKIHAGIPAQLLKRRPDVKSALYQLKSALASKDATDGAFFPQLSLTGAIGGTSEQLSNLLSNPIGTLGANLTLPFLNWNQMQLTRDISDVNYQTAVVNYRQTLYSAFEDVNNALSARINLRIQQDKLQQQFNNASEAESIYLSQYENGAISITDLLDAQENARNAKAALLENRYNQLVNLATVYQSLGGKDVLTDAEPLLSGENTSS</sequence>
<dbReference type="InterPro" id="IPR010131">
    <property type="entry name" value="MdtP/NodT-like"/>
</dbReference>
<dbReference type="RefSeq" id="WP_235861826.1">
    <property type="nucleotide sequence ID" value="NZ_AP024887.1"/>
</dbReference>